<evidence type="ECO:0000259" key="4">
    <source>
        <dbReference type="PROSITE" id="PS51272"/>
    </source>
</evidence>
<feature type="compositionally biased region" description="Acidic residues" evidence="2">
    <location>
        <begin position="50"/>
        <end position="61"/>
    </location>
</feature>
<dbReference type="EMBL" id="JABACJ020000002">
    <property type="protein sequence ID" value="MBU3874746.1"/>
    <property type="molecule type" value="Genomic_DNA"/>
</dbReference>
<evidence type="ECO:0000313" key="5">
    <source>
        <dbReference type="EMBL" id="MBU3874746.1"/>
    </source>
</evidence>
<evidence type="ECO:0000256" key="1">
    <source>
        <dbReference type="ARBA" id="ARBA00022737"/>
    </source>
</evidence>
<feature type="domain" description="SLH" evidence="4">
    <location>
        <begin position="499"/>
        <end position="557"/>
    </location>
</feature>
<feature type="domain" description="SLH" evidence="4">
    <location>
        <begin position="432"/>
        <end position="496"/>
    </location>
</feature>
<organism evidence="5 6">
    <name type="scientific">Faecalicatena faecalis</name>
    <dbReference type="NCBI Taxonomy" id="2726362"/>
    <lineage>
        <taxon>Bacteria</taxon>
        <taxon>Bacillati</taxon>
        <taxon>Bacillota</taxon>
        <taxon>Clostridia</taxon>
        <taxon>Lachnospirales</taxon>
        <taxon>Lachnospiraceae</taxon>
        <taxon>Faecalicatena</taxon>
    </lineage>
</organism>
<dbReference type="InterPro" id="IPR002053">
    <property type="entry name" value="Glyco_hydro_25"/>
</dbReference>
<dbReference type="Proteomes" id="UP000723714">
    <property type="component" value="Unassembled WGS sequence"/>
</dbReference>
<evidence type="ECO:0000256" key="3">
    <source>
        <dbReference type="SAM" id="SignalP"/>
    </source>
</evidence>
<dbReference type="Pfam" id="PF01183">
    <property type="entry name" value="Glyco_hydro_25"/>
    <property type="match status" value="1"/>
</dbReference>
<keyword evidence="6" id="KW-1185">Reference proteome</keyword>
<reference evidence="5 6" key="1">
    <citation type="submission" date="2021-06" db="EMBL/GenBank/DDBJ databases">
        <title>Faecalicatena sp. nov. isolated from porcine feces.</title>
        <authorList>
            <person name="Oh B.S."/>
            <person name="Lee J.H."/>
        </authorList>
    </citation>
    <scope>NUCLEOTIDE SEQUENCE [LARGE SCALE GENOMIC DNA]</scope>
    <source>
        <strain evidence="5 6">AGMB00832</strain>
    </source>
</reference>
<feature type="region of interest" description="Disordered" evidence="2">
    <location>
        <begin position="30"/>
        <end position="101"/>
    </location>
</feature>
<dbReference type="Pfam" id="PF00395">
    <property type="entry name" value="SLH"/>
    <property type="match status" value="3"/>
</dbReference>
<dbReference type="PROSITE" id="PS51272">
    <property type="entry name" value="SLH"/>
    <property type="match status" value="3"/>
</dbReference>
<feature type="compositionally biased region" description="Low complexity" evidence="2">
    <location>
        <begin position="36"/>
        <end position="45"/>
    </location>
</feature>
<comment type="caution">
    <text evidence="5">The sequence shown here is derived from an EMBL/GenBank/DDBJ whole genome shotgun (WGS) entry which is preliminary data.</text>
</comment>
<dbReference type="PANTHER" id="PTHR34135">
    <property type="entry name" value="LYSOZYME"/>
    <property type="match status" value="1"/>
</dbReference>
<proteinExistence type="predicted"/>
<evidence type="ECO:0000313" key="6">
    <source>
        <dbReference type="Proteomes" id="UP000723714"/>
    </source>
</evidence>
<dbReference type="InterPro" id="IPR001119">
    <property type="entry name" value="SLH_dom"/>
</dbReference>
<sequence>MMNKKRRLTALFLGICMSVASISMPVSVRAEEGQMQDSTDSSSTIKDTDQQETEMQMDEEQVDSKVGTEEVQNQEQSNNSELGDESSEVQGDDNNTETDQLIDNANVDDGSILEENQAQQDEAVPPEQQGQKANSWRYRDGELLTTPEYRSRASSYPNAWEKVNGVYMNSAGQPIKGAVKKGIDVSYAQGVINWEKVKADGISFAIIQCGFGDDYKNQDDKMWEYNVSECERLGIPYGVYLYSYATNVTMAKSEAKHALRLLRGHNPSYPVYFDMEDDTTVNLSSELKGQIAKVFCDTIMASGYKVGIYANLDWWSTQLTSSVFSNPSWSKWVAQYNTTCDYAGKYDIWQCTSAGKVDGIDGNVDVNFLMSHDLPYKDVNVDSWYYDAVSYMYESGYMTGLASDKFGPSAQISRAQFTTILYRMSGSPQIGYSATFPDVPNGQFYTSAVLWANKVGVITGYKNTGNFGPSDFITREQMATILYRYAKYCGYDTSQRGDLSKYSDRGKVAPFAQDAMRWAVGVGIISGNANGTLAPRNPADRAATAVMMMRYETVLKY</sequence>
<keyword evidence="1" id="KW-0677">Repeat</keyword>
<accession>A0ABS6D008</accession>
<feature type="signal peptide" evidence="3">
    <location>
        <begin position="1"/>
        <end position="30"/>
    </location>
</feature>
<feature type="compositionally biased region" description="Polar residues" evidence="2">
    <location>
        <begin position="70"/>
        <end position="81"/>
    </location>
</feature>
<dbReference type="PANTHER" id="PTHR34135:SF2">
    <property type="entry name" value="LYSOZYME"/>
    <property type="match status" value="1"/>
</dbReference>
<gene>
    <name evidence="5" type="ORF">HGO97_002825</name>
</gene>
<dbReference type="PROSITE" id="PS51904">
    <property type="entry name" value="GLYCOSYL_HYDROL_F25_2"/>
    <property type="match status" value="1"/>
</dbReference>
<dbReference type="CDD" id="cd06414">
    <property type="entry name" value="GH25_LytC-like"/>
    <property type="match status" value="1"/>
</dbReference>
<feature type="chain" id="PRO_5047527271" evidence="3">
    <location>
        <begin position="31"/>
        <end position="557"/>
    </location>
</feature>
<feature type="compositionally biased region" description="Acidic residues" evidence="2">
    <location>
        <begin position="82"/>
        <end position="96"/>
    </location>
</feature>
<protein>
    <submittedName>
        <fullName evidence="5">S-layer homology domain-containing protein</fullName>
    </submittedName>
</protein>
<name>A0ABS6D008_9FIRM</name>
<feature type="region of interest" description="Disordered" evidence="2">
    <location>
        <begin position="117"/>
        <end position="139"/>
    </location>
</feature>
<dbReference type="RefSeq" id="WP_216239238.1">
    <property type="nucleotide sequence ID" value="NZ_JABACJ020000002.1"/>
</dbReference>
<evidence type="ECO:0000256" key="2">
    <source>
        <dbReference type="SAM" id="MobiDB-lite"/>
    </source>
</evidence>
<feature type="domain" description="SLH" evidence="4">
    <location>
        <begin position="372"/>
        <end position="431"/>
    </location>
</feature>
<keyword evidence="3" id="KW-0732">Signal</keyword>